<dbReference type="Pfam" id="PF12704">
    <property type="entry name" value="MacB_PCD"/>
    <property type="match status" value="2"/>
</dbReference>
<keyword evidence="3 7" id="KW-0812">Transmembrane</keyword>
<dbReference type="PANTHER" id="PTHR30572:SF4">
    <property type="entry name" value="ABC TRANSPORTER PERMEASE YTRF"/>
    <property type="match status" value="1"/>
</dbReference>
<comment type="subcellular location">
    <subcellularLocation>
        <location evidence="1">Cell membrane</location>
        <topology evidence="1">Multi-pass membrane protein</topology>
    </subcellularLocation>
</comment>
<evidence type="ECO:0000256" key="5">
    <source>
        <dbReference type="ARBA" id="ARBA00023136"/>
    </source>
</evidence>
<proteinExistence type="inferred from homology"/>
<comment type="caution">
    <text evidence="10">The sequence shown here is derived from an EMBL/GenBank/DDBJ whole genome shotgun (WGS) entry which is preliminary data.</text>
</comment>
<feature type="domain" description="ABC3 transporter permease C-terminal" evidence="8">
    <location>
        <begin position="276"/>
        <end position="393"/>
    </location>
</feature>
<sequence length="797" mass="86447">MLNDLRFSFRQIVRSPGFTLLAAITLALGIGANTAIFSLINALLLKPLPYEQSDQIVQLNLDTGQGPNAFAPMSGGIFLDIENASEQFESLSVLRNLSLNLTGIEEPVRLNGYEVSASYLQIFGLSVALGQDITPENDSAGGNNRVVLLSDSAWKTQFGEDPTIVGSNITLDYQSYTISGILKPNTFMTTGVDFLVPAAIAANEWKQLRKYDYVCSIVGRLKEGATPATATAELQAIKASLNEQYPDMMKEWTIAVRTLQDAYFGSSTPYIVILLVAVAMVLLVACANVANLLLARATARQGEIAVRTSVGASGWQIVRQLLVESTMLSLVGAAIGLLIGIVSLRPLAKLVGFAELPNIDLSIDLRVLLFTLAISIFTGILFGIFPALKTLNTAAALRDSTRSATSAKGNKLQSTLIVAEIALSVVLLVSIGLLLKSSLKAFETDPGFSDENVLTFEIERSGTRSPTPEDRTRFSSAVIERIGELPGVESVAMVSSTPMNGNQFFGAPFWRDDQPDTANSYFTGFDSVNGNLFKTLGIPLLQGRIFDERDQQPDSPKVVVINQKVVEDKFQDGLDPLGQMIHHDNEIWQVVGVVGNISRFSLDSGEQPMVYKPMIQWPWHTSYVVKTQLPPLQLTDQIKEAVLAVDSEQPIDRVRTLEQAVKQSLQGRTIMVTLIGIFGGIAIILAATGIYGLMSYLVEQRNREIGIRLAIGALPNEIVGMIFKRGLKLTAIGLVIGIVAVIGIGRYLAFILYQVEPYDPIVLAVVSLLTLLITLAACWRPATTASKILPSVALRLE</sequence>
<evidence type="ECO:0000256" key="4">
    <source>
        <dbReference type="ARBA" id="ARBA00022989"/>
    </source>
</evidence>
<evidence type="ECO:0000313" key="10">
    <source>
        <dbReference type="EMBL" id="MBD5781756.1"/>
    </source>
</evidence>
<feature type="transmembrane region" description="Helical" evidence="7">
    <location>
        <begin position="416"/>
        <end position="435"/>
    </location>
</feature>
<feature type="transmembrane region" description="Helical" evidence="7">
    <location>
        <begin position="270"/>
        <end position="294"/>
    </location>
</feature>
<keyword evidence="4 7" id="KW-1133">Transmembrane helix</keyword>
<dbReference type="EMBL" id="JACYFG010000051">
    <property type="protein sequence ID" value="MBD5781756.1"/>
    <property type="molecule type" value="Genomic_DNA"/>
</dbReference>
<protein>
    <submittedName>
        <fullName evidence="10">ABC transporter permease</fullName>
    </submittedName>
</protein>
<organism evidence="10 11">
    <name type="scientific">Pelagicoccus enzymogenes</name>
    <dbReference type="NCBI Taxonomy" id="2773457"/>
    <lineage>
        <taxon>Bacteria</taxon>
        <taxon>Pseudomonadati</taxon>
        <taxon>Verrucomicrobiota</taxon>
        <taxon>Opitutia</taxon>
        <taxon>Puniceicoccales</taxon>
        <taxon>Pelagicoccaceae</taxon>
        <taxon>Pelagicoccus</taxon>
    </lineage>
</organism>
<feature type="transmembrane region" description="Helical" evidence="7">
    <location>
        <begin position="761"/>
        <end position="779"/>
    </location>
</feature>
<accession>A0A927IIY9</accession>
<feature type="transmembrane region" description="Helical" evidence="7">
    <location>
        <begin position="731"/>
        <end position="755"/>
    </location>
</feature>
<dbReference type="InterPro" id="IPR050250">
    <property type="entry name" value="Macrolide_Exporter_MacB"/>
</dbReference>
<feature type="domain" description="ABC3 transporter permease C-terminal" evidence="8">
    <location>
        <begin position="677"/>
        <end position="788"/>
    </location>
</feature>
<evidence type="ECO:0000259" key="9">
    <source>
        <dbReference type="Pfam" id="PF12704"/>
    </source>
</evidence>
<dbReference type="InterPro" id="IPR003838">
    <property type="entry name" value="ABC3_permease_C"/>
</dbReference>
<feature type="transmembrane region" description="Helical" evidence="7">
    <location>
        <begin position="670"/>
        <end position="698"/>
    </location>
</feature>
<dbReference type="NCBIfam" id="TIGR03434">
    <property type="entry name" value="ADOP"/>
    <property type="match status" value="1"/>
</dbReference>
<name>A0A927IIY9_9BACT</name>
<dbReference type="InterPro" id="IPR025857">
    <property type="entry name" value="MacB_PCD"/>
</dbReference>
<dbReference type="InterPro" id="IPR017800">
    <property type="entry name" value="ADOP"/>
</dbReference>
<dbReference type="GO" id="GO:0022857">
    <property type="term" value="F:transmembrane transporter activity"/>
    <property type="evidence" value="ECO:0007669"/>
    <property type="project" value="TreeGrafter"/>
</dbReference>
<dbReference type="RefSeq" id="WP_191618837.1">
    <property type="nucleotide sequence ID" value="NZ_JACYFG010000051.1"/>
</dbReference>
<gene>
    <name evidence="10" type="ORF">IEN85_19805</name>
</gene>
<feature type="transmembrane region" description="Helical" evidence="7">
    <location>
        <begin position="367"/>
        <end position="388"/>
    </location>
</feature>
<keyword evidence="5 7" id="KW-0472">Membrane</keyword>
<feature type="transmembrane region" description="Helical" evidence="7">
    <location>
        <begin position="20"/>
        <end position="45"/>
    </location>
</feature>
<evidence type="ECO:0000256" key="3">
    <source>
        <dbReference type="ARBA" id="ARBA00022692"/>
    </source>
</evidence>
<feature type="transmembrane region" description="Helical" evidence="7">
    <location>
        <begin position="327"/>
        <end position="347"/>
    </location>
</feature>
<evidence type="ECO:0000313" key="11">
    <source>
        <dbReference type="Proteomes" id="UP000622317"/>
    </source>
</evidence>
<evidence type="ECO:0000259" key="8">
    <source>
        <dbReference type="Pfam" id="PF02687"/>
    </source>
</evidence>
<dbReference type="Proteomes" id="UP000622317">
    <property type="component" value="Unassembled WGS sequence"/>
</dbReference>
<evidence type="ECO:0000256" key="2">
    <source>
        <dbReference type="ARBA" id="ARBA00022475"/>
    </source>
</evidence>
<evidence type="ECO:0000256" key="7">
    <source>
        <dbReference type="SAM" id="Phobius"/>
    </source>
</evidence>
<dbReference type="AlphaFoldDB" id="A0A927IIY9"/>
<comment type="similarity">
    <text evidence="6">Belongs to the ABC-4 integral membrane protein family.</text>
</comment>
<dbReference type="PANTHER" id="PTHR30572">
    <property type="entry name" value="MEMBRANE COMPONENT OF TRANSPORTER-RELATED"/>
    <property type="match status" value="1"/>
</dbReference>
<evidence type="ECO:0000256" key="1">
    <source>
        <dbReference type="ARBA" id="ARBA00004651"/>
    </source>
</evidence>
<evidence type="ECO:0000256" key="6">
    <source>
        <dbReference type="ARBA" id="ARBA00038076"/>
    </source>
</evidence>
<keyword evidence="2" id="KW-1003">Cell membrane</keyword>
<dbReference type="Pfam" id="PF02687">
    <property type="entry name" value="FtsX"/>
    <property type="match status" value="2"/>
</dbReference>
<reference evidence="10" key="1">
    <citation type="submission" date="2020-09" db="EMBL/GenBank/DDBJ databases">
        <title>Pelagicoccus enzymogenes sp. nov. with an EPS production, isolated from marine sediment.</title>
        <authorList>
            <person name="Feng X."/>
        </authorList>
    </citation>
    <scope>NUCLEOTIDE SEQUENCE</scope>
    <source>
        <strain evidence="10">NFK12</strain>
    </source>
</reference>
<dbReference type="GO" id="GO:0005886">
    <property type="term" value="C:plasma membrane"/>
    <property type="evidence" value="ECO:0007669"/>
    <property type="project" value="UniProtKB-SubCell"/>
</dbReference>
<keyword evidence="11" id="KW-1185">Reference proteome</keyword>
<feature type="domain" description="MacB-like periplasmic core" evidence="9">
    <location>
        <begin position="416"/>
        <end position="619"/>
    </location>
</feature>
<feature type="domain" description="MacB-like periplasmic core" evidence="9">
    <location>
        <begin position="19"/>
        <end position="236"/>
    </location>
</feature>